<dbReference type="InterPro" id="IPR011011">
    <property type="entry name" value="Znf_FYVE_PHD"/>
</dbReference>
<dbReference type="InterPro" id="IPR019786">
    <property type="entry name" value="Zinc_finger_PHD-type_CS"/>
</dbReference>
<dbReference type="InterPro" id="IPR041083">
    <property type="entry name" value="AAA_lid_10"/>
</dbReference>
<dbReference type="InterPro" id="IPR050311">
    <property type="entry name" value="ORC1/CDC6"/>
</dbReference>
<feature type="compositionally biased region" description="Basic and acidic residues" evidence="12">
    <location>
        <begin position="40"/>
        <end position="60"/>
    </location>
</feature>
<evidence type="ECO:0000313" key="15">
    <source>
        <dbReference type="EMBL" id="KAH9325493.1"/>
    </source>
</evidence>
<feature type="domain" description="BAH" evidence="14">
    <location>
        <begin position="281"/>
        <end position="395"/>
    </location>
</feature>
<feature type="region of interest" description="Disordered" evidence="12">
    <location>
        <begin position="129"/>
        <end position="151"/>
    </location>
</feature>
<dbReference type="Pfam" id="PF01426">
    <property type="entry name" value="BAH"/>
    <property type="match status" value="1"/>
</dbReference>
<dbReference type="InterPro" id="IPR019787">
    <property type="entry name" value="Znf_PHD-finger"/>
</dbReference>
<dbReference type="InterPro" id="IPR003593">
    <property type="entry name" value="AAA+_ATPase"/>
</dbReference>
<dbReference type="Gene3D" id="1.10.8.60">
    <property type="match status" value="1"/>
</dbReference>
<dbReference type="Gene3D" id="3.40.50.300">
    <property type="entry name" value="P-loop containing nucleotide triphosphate hydrolases"/>
    <property type="match status" value="1"/>
</dbReference>
<feature type="compositionally biased region" description="Acidic residues" evidence="12">
    <location>
        <begin position="415"/>
        <end position="429"/>
    </location>
</feature>
<proteinExistence type="inferred from homology"/>
<dbReference type="Gene3D" id="3.30.40.10">
    <property type="entry name" value="Zinc/RING finger domain, C3HC4 (zinc finger)"/>
    <property type="match status" value="1"/>
</dbReference>
<dbReference type="GO" id="GO:0006270">
    <property type="term" value="P:DNA replication initiation"/>
    <property type="evidence" value="ECO:0007669"/>
    <property type="project" value="TreeGrafter"/>
</dbReference>
<keyword evidence="11" id="KW-0067">ATP-binding</keyword>
<dbReference type="SMART" id="SM00439">
    <property type="entry name" value="BAH"/>
    <property type="match status" value="1"/>
</dbReference>
<dbReference type="GO" id="GO:0005664">
    <property type="term" value="C:nuclear origin of replication recognition complex"/>
    <property type="evidence" value="ECO:0007669"/>
    <property type="project" value="TreeGrafter"/>
</dbReference>
<comment type="subcellular location">
    <subcellularLocation>
        <location evidence="1 11">Nucleus</location>
    </subcellularLocation>
</comment>
<evidence type="ECO:0000256" key="12">
    <source>
        <dbReference type="SAM" id="MobiDB-lite"/>
    </source>
</evidence>
<dbReference type="InterPro" id="IPR003959">
    <property type="entry name" value="ATPase_AAA_core"/>
</dbReference>
<gene>
    <name evidence="15" type="ORF">KI387_005671</name>
</gene>
<feature type="region of interest" description="Disordered" evidence="12">
    <location>
        <begin position="40"/>
        <end position="64"/>
    </location>
</feature>
<sequence length="881" mass="99575">GHKSLLESSGLLVDSLDMETKGSIVGRRFEIIKGETETEAVDEKSAVKEEEKEKHNKLEKGVNTPLRDIPNVAFKVSKRSRTDENLKTLHTVPYGMREKAVHFKNCTTPAPKAKKGLDFLSVRRSSRLHRAEEVEAPASPPRSEPVKSSIRSSCKKQPKFAAKTHAKKNTPLKAGSFKCVAGKAGPAEKEKTLKKVVFDGVEFKVGDCVYVRRDDSSSDSDEVEHEECRVCFKAGKGIMVECDECLGGFHLSCLKPPLKQVPSDKWLCPYCEGDKPKEKQWSRRRKPRKTAREKLLSSQLWAARIDRLRKERDGSYWFTARWFIIPEETTIGRQPHNLKRELFQTNHFDDNEMESILRHCYVKGPKEFEKCTEGDDVFLCEYEYDVNWHAFKRLTDADVDEESNKMTDSENNWDSTEDSGEDVEDEEECLEKHAKSRSIAKTPCGHKSSVSVKAVNTWRGGIIGLEKIGTKQIPVSARSRRQTDLDRAKSTLMLAASPGSLPCRNKEIDEITGFVTGALAAGNQCLGRCLYIHGVPGTGKATTVLSVMKNLRAIDSKVIQPYRFVEINGLKLAQPENLYKVLYEALTGHRVGCKKALQLLNQRFSESKQTSKDDCQPCILLIDELDLLVTRNQSVLYNIFDWPTRAHSRLIVIEKLLPRIASRMGMQRLCFGPYTYQQLQEIIFSRLNGIEAFEKQAVEFASRKVAAVSGDARRALELCRRAAELAEFRLQQSSNSKKNAKKGMNVNGADTLKNSVRMADIEAAIQEMFQAPHIQIMKRCSRFAKIFLVAMVYEHFKTGMAETTFEKLAISISFLCANNGEKCPDWDTLFSIGCRLGACRILLCEPGSRHRLQKLQLNFPSDDVSFALRDDKDLSWASKYL</sequence>
<dbReference type="InterPro" id="IPR015163">
    <property type="entry name" value="Cdc6_C"/>
</dbReference>
<dbReference type="SUPFAM" id="SSF57903">
    <property type="entry name" value="FYVE/PHD zinc finger"/>
    <property type="match status" value="1"/>
</dbReference>
<keyword evidence="5 10" id="KW-0863">Zinc-finger</keyword>
<dbReference type="GO" id="GO:0016887">
    <property type="term" value="F:ATP hydrolysis activity"/>
    <property type="evidence" value="ECO:0007669"/>
    <property type="project" value="InterPro"/>
</dbReference>
<keyword evidence="9 11" id="KW-0539">Nucleus</keyword>
<dbReference type="GO" id="GO:0033314">
    <property type="term" value="P:mitotic DNA replication checkpoint signaling"/>
    <property type="evidence" value="ECO:0007669"/>
    <property type="project" value="TreeGrafter"/>
</dbReference>
<keyword evidence="3 11" id="KW-0235">DNA replication</keyword>
<evidence type="ECO:0000256" key="5">
    <source>
        <dbReference type="ARBA" id="ARBA00022771"/>
    </source>
</evidence>
<evidence type="ECO:0000256" key="9">
    <source>
        <dbReference type="ARBA" id="ARBA00023242"/>
    </source>
</evidence>
<reference evidence="15 16" key="1">
    <citation type="journal article" date="2021" name="Nat. Plants">
        <title>The Taxus genome provides insights into paclitaxel biosynthesis.</title>
        <authorList>
            <person name="Xiong X."/>
            <person name="Gou J."/>
            <person name="Liao Q."/>
            <person name="Li Y."/>
            <person name="Zhou Q."/>
            <person name="Bi G."/>
            <person name="Li C."/>
            <person name="Du R."/>
            <person name="Wang X."/>
            <person name="Sun T."/>
            <person name="Guo L."/>
            <person name="Liang H."/>
            <person name="Lu P."/>
            <person name="Wu Y."/>
            <person name="Zhang Z."/>
            <person name="Ro D.K."/>
            <person name="Shang Y."/>
            <person name="Huang S."/>
            <person name="Yan J."/>
        </authorList>
    </citation>
    <scope>NUCLEOTIDE SEQUENCE [LARGE SCALE GENOMIC DNA]</scope>
    <source>
        <strain evidence="15">Ta-2019</strain>
    </source>
</reference>
<keyword evidence="16" id="KW-1185">Reference proteome</keyword>
<dbReference type="Pfam" id="PF09079">
    <property type="entry name" value="WHD_Cdc6"/>
    <property type="match status" value="1"/>
</dbReference>
<dbReference type="GO" id="GO:0008270">
    <property type="term" value="F:zinc ion binding"/>
    <property type="evidence" value="ECO:0007669"/>
    <property type="project" value="UniProtKB-KW"/>
</dbReference>
<evidence type="ECO:0000256" key="7">
    <source>
        <dbReference type="ARBA" id="ARBA00022842"/>
    </source>
</evidence>
<keyword evidence="4" id="KW-0479">Metal-binding</keyword>
<accession>A0AA38GP63</accession>
<evidence type="ECO:0000256" key="3">
    <source>
        <dbReference type="ARBA" id="ARBA00022705"/>
    </source>
</evidence>
<evidence type="ECO:0000256" key="1">
    <source>
        <dbReference type="ARBA" id="ARBA00004123"/>
    </source>
</evidence>
<evidence type="ECO:0000313" key="16">
    <source>
        <dbReference type="Proteomes" id="UP000824469"/>
    </source>
</evidence>
<name>A0AA38GP63_TAXCH</name>
<evidence type="ECO:0000259" key="13">
    <source>
        <dbReference type="PROSITE" id="PS50016"/>
    </source>
</evidence>
<keyword evidence="8 11" id="KW-0238">DNA-binding</keyword>
<dbReference type="SUPFAM" id="SSF52540">
    <property type="entry name" value="P-loop containing nucleoside triphosphate hydrolases"/>
    <property type="match status" value="1"/>
</dbReference>
<evidence type="ECO:0000259" key="14">
    <source>
        <dbReference type="PROSITE" id="PS51038"/>
    </source>
</evidence>
<dbReference type="PROSITE" id="PS50016">
    <property type="entry name" value="ZF_PHD_2"/>
    <property type="match status" value="1"/>
</dbReference>
<dbReference type="Gene3D" id="2.30.30.490">
    <property type="match status" value="1"/>
</dbReference>
<dbReference type="FunFam" id="1.10.8.60:FF:000082">
    <property type="entry name" value="Origin recognition complex subunit 1"/>
    <property type="match status" value="1"/>
</dbReference>
<protein>
    <recommendedName>
        <fullName evidence="11">Origin recognition complex subunit 1</fullName>
    </recommendedName>
</protein>
<dbReference type="AlphaFoldDB" id="A0AA38GP63"/>
<feature type="domain" description="PHD-type" evidence="13">
    <location>
        <begin position="225"/>
        <end position="274"/>
    </location>
</feature>
<feature type="non-terminal residue" evidence="15">
    <location>
        <position position="881"/>
    </location>
</feature>
<evidence type="ECO:0000256" key="4">
    <source>
        <dbReference type="ARBA" id="ARBA00022723"/>
    </source>
</evidence>
<dbReference type="GO" id="GO:0005524">
    <property type="term" value="F:ATP binding"/>
    <property type="evidence" value="ECO:0007669"/>
    <property type="project" value="UniProtKB-KW"/>
</dbReference>
<dbReference type="SMART" id="SM00249">
    <property type="entry name" value="PHD"/>
    <property type="match status" value="1"/>
</dbReference>
<dbReference type="InterPro" id="IPR027417">
    <property type="entry name" value="P-loop_NTPase"/>
</dbReference>
<dbReference type="InterPro" id="IPR013083">
    <property type="entry name" value="Znf_RING/FYVE/PHD"/>
</dbReference>
<comment type="caution">
    <text evidence="15">The sequence shown here is derived from an EMBL/GenBank/DDBJ whole genome shotgun (WGS) entry which is preliminary data.</text>
</comment>
<evidence type="ECO:0000256" key="6">
    <source>
        <dbReference type="ARBA" id="ARBA00022833"/>
    </source>
</evidence>
<dbReference type="PROSITE" id="PS51038">
    <property type="entry name" value="BAH"/>
    <property type="match status" value="1"/>
</dbReference>
<feature type="region of interest" description="Disordered" evidence="12">
    <location>
        <begin position="400"/>
        <end position="434"/>
    </location>
</feature>
<dbReference type="PROSITE" id="PS01359">
    <property type="entry name" value="ZF_PHD_1"/>
    <property type="match status" value="1"/>
</dbReference>
<dbReference type="Pfam" id="PF00004">
    <property type="entry name" value="AAA"/>
    <property type="match status" value="1"/>
</dbReference>
<organism evidence="15 16">
    <name type="scientific">Taxus chinensis</name>
    <name type="common">Chinese yew</name>
    <name type="synonym">Taxus wallichiana var. chinensis</name>
    <dbReference type="NCBI Taxonomy" id="29808"/>
    <lineage>
        <taxon>Eukaryota</taxon>
        <taxon>Viridiplantae</taxon>
        <taxon>Streptophyta</taxon>
        <taxon>Embryophyta</taxon>
        <taxon>Tracheophyta</taxon>
        <taxon>Spermatophyta</taxon>
        <taxon>Pinopsida</taxon>
        <taxon>Pinidae</taxon>
        <taxon>Conifers II</taxon>
        <taxon>Cupressales</taxon>
        <taxon>Taxaceae</taxon>
        <taxon>Taxus</taxon>
    </lineage>
</organism>
<evidence type="ECO:0000256" key="11">
    <source>
        <dbReference type="RuleBase" id="RU365058"/>
    </source>
</evidence>
<evidence type="ECO:0000256" key="8">
    <source>
        <dbReference type="ARBA" id="ARBA00023125"/>
    </source>
</evidence>
<keyword evidence="11" id="KW-0547">Nucleotide-binding</keyword>
<comment type="similarity">
    <text evidence="2 11">Belongs to the ORC1 family.</text>
</comment>
<dbReference type="Pfam" id="PF17872">
    <property type="entry name" value="AAA_lid_10"/>
    <property type="match status" value="1"/>
</dbReference>
<dbReference type="InterPro" id="IPR001965">
    <property type="entry name" value="Znf_PHD"/>
</dbReference>
<dbReference type="Proteomes" id="UP000824469">
    <property type="component" value="Unassembled WGS sequence"/>
</dbReference>
<dbReference type="PANTHER" id="PTHR10763:SF23">
    <property type="entry name" value="ORIGIN RECOGNITION COMPLEX SUBUNIT 1"/>
    <property type="match status" value="1"/>
</dbReference>
<evidence type="ECO:0000256" key="2">
    <source>
        <dbReference type="ARBA" id="ARBA00008398"/>
    </source>
</evidence>
<dbReference type="GO" id="GO:0003688">
    <property type="term" value="F:DNA replication origin binding"/>
    <property type="evidence" value="ECO:0007669"/>
    <property type="project" value="TreeGrafter"/>
</dbReference>
<dbReference type="SMART" id="SM00382">
    <property type="entry name" value="AAA"/>
    <property type="match status" value="1"/>
</dbReference>
<dbReference type="EMBL" id="JAHRHJ020000002">
    <property type="protein sequence ID" value="KAH9325493.1"/>
    <property type="molecule type" value="Genomic_DNA"/>
</dbReference>
<keyword evidence="6" id="KW-0862">Zinc</keyword>
<dbReference type="PANTHER" id="PTHR10763">
    <property type="entry name" value="CELL DIVISION CONTROL PROTEIN 6-RELATED"/>
    <property type="match status" value="1"/>
</dbReference>
<comment type="function">
    <text evidence="11">Component of the origin recognition complex (ORC) that binds origins of replication. DNA-binding is ATP-dependent, however specific DNA sequences that define origins of replication have not been identified so far. ORC is required to assemble the pre-replication complex necessary to initiate DNA replication.</text>
</comment>
<dbReference type="OMA" id="RVCFKAG"/>
<keyword evidence="7" id="KW-0460">Magnesium</keyword>
<dbReference type="InterPro" id="IPR001025">
    <property type="entry name" value="BAH_dom"/>
</dbReference>
<dbReference type="InterPro" id="IPR043151">
    <property type="entry name" value="BAH_sf"/>
</dbReference>
<evidence type="ECO:0000256" key="10">
    <source>
        <dbReference type="PROSITE-ProRule" id="PRU00146"/>
    </source>
</evidence>
<dbReference type="GO" id="GO:0003682">
    <property type="term" value="F:chromatin binding"/>
    <property type="evidence" value="ECO:0007669"/>
    <property type="project" value="InterPro"/>
</dbReference>
<comment type="subunit">
    <text evidence="11">Component of the origin recognition complex (ORC) composed of at least ORC1, ORC2, ORC3, ORC4, ORC5 and ORC6. ORC is regulated in a cell-cycle and development dependent manner. It is sequentially assembled at the exit from anaphase of mitosis and disassembled as cells enter S phase. Binds unmodified and methylated histone H3.</text>
</comment>